<evidence type="ECO:0000313" key="3">
    <source>
        <dbReference type="EMBL" id="SQI99704.1"/>
    </source>
</evidence>
<reference evidence="3 4" key="1">
    <citation type="submission" date="2018-06" db="EMBL/GenBank/DDBJ databases">
        <authorList>
            <consortium name="Pathogen Informatics"/>
            <person name="Doyle S."/>
        </authorList>
    </citation>
    <scope>NUCLEOTIDE SEQUENCE [LARGE SCALE GENOMIC DNA]</scope>
    <source>
        <strain evidence="3 4">NCTC12112</strain>
    </source>
</reference>
<dbReference type="GeneID" id="78454831"/>
<dbReference type="InterPro" id="IPR040285">
    <property type="entry name" value="ProX/PRXD1"/>
</dbReference>
<dbReference type="PANTHER" id="PTHR31423:SF3">
    <property type="entry name" value="PROLYL-TRNA SYNTHETASE ASSOCIATED DOMAIN-CONTAINING PROTEIN 1-RELATED"/>
    <property type="match status" value="1"/>
</dbReference>
<dbReference type="Gene3D" id="3.90.960.10">
    <property type="entry name" value="YbaK/aminoacyl-tRNA synthetase-associated domain"/>
    <property type="match status" value="1"/>
</dbReference>
<evidence type="ECO:0000259" key="2">
    <source>
        <dbReference type="Pfam" id="PF04073"/>
    </source>
</evidence>
<comment type="similarity">
    <text evidence="1">Belongs to the PRORSD1 family.</text>
</comment>
<gene>
    <name evidence="3" type="primary">proX_2</name>
    <name evidence="3" type="ORF">NCTC12112_00233</name>
</gene>
<evidence type="ECO:0000256" key="1">
    <source>
        <dbReference type="ARBA" id="ARBA00010201"/>
    </source>
</evidence>
<dbReference type="PANTHER" id="PTHR31423">
    <property type="entry name" value="YBAK DOMAIN-CONTAINING PROTEIN"/>
    <property type="match status" value="1"/>
</dbReference>
<evidence type="ECO:0000313" key="4">
    <source>
        <dbReference type="Proteomes" id="UP000249008"/>
    </source>
</evidence>
<dbReference type="Proteomes" id="UP000249008">
    <property type="component" value="Chromosome 1"/>
</dbReference>
<organism evidence="3 4">
    <name type="scientific">Fusobacterium ulcerans</name>
    <dbReference type="NCBI Taxonomy" id="861"/>
    <lineage>
        <taxon>Bacteria</taxon>
        <taxon>Fusobacteriati</taxon>
        <taxon>Fusobacteriota</taxon>
        <taxon>Fusobacteriia</taxon>
        <taxon>Fusobacteriales</taxon>
        <taxon>Fusobacteriaceae</taxon>
        <taxon>Fusobacterium</taxon>
    </lineage>
</organism>
<name>A0AAX2J6G6_9FUSO</name>
<accession>A0AAX2J6G6</accession>
<protein>
    <submittedName>
        <fullName evidence="3">Prolyl-tRNA deacylase proX</fullName>
    </submittedName>
</protein>
<dbReference type="SUPFAM" id="SSF55826">
    <property type="entry name" value="YbaK/ProRS associated domain"/>
    <property type="match status" value="1"/>
</dbReference>
<dbReference type="EMBL" id="LS483487">
    <property type="protein sequence ID" value="SQI99704.1"/>
    <property type="molecule type" value="Genomic_DNA"/>
</dbReference>
<dbReference type="InterPro" id="IPR036754">
    <property type="entry name" value="YbaK/aa-tRNA-synt-asso_dom_sf"/>
</dbReference>
<dbReference type="Pfam" id="PF04073">
    <property type="entry name" value="tRNA_edit"/>
    <property type="match status" value="1"/>
</dbReference>
<feature type="domain" description="YbaK/aminoacyl-tRNA synthetase-associated" evidence="2">
    <location>
        <begin position="48"/>
        <end position="167"/>
    </location>
</feature>
<dbReference type="InterPro" id="IPR007214">
    <property type="entry name" value="YbaK/aa-tRNA-synth-assoc-dom"/>
</dbReference>
<dbReference type="RefSeq" id="WP_005979000.1">
    <property type="nucleotide sequence ID" value="NZ_CABKNW010000004.1"/>
</dbReference>
<proteinExistence type="inferred from homology"/>
<sequence length="181" mass="21331">MEEKFEVSELLSGRPDREISDKEKDCYDMLDELGISYERVEFNIFPETLEDLCKSDEKLKMPGIKNLMFKTKNGSQFFLLVLARSEKLDIKEFRAKHGLSKIEMAKDVDLEKVLNTHSGAVSITELMYDKDNKIKLYIDEKLLEQEYMRFHPNENLATLKIKMKDFKEKVIPYLKHEVNIL</sequence>
<dbReference type="KEGG" id="ful:C4N20_08415"/>
<dbReference type="AlphaFoldDB" id="A0AAX2J6G6"/>
<dbReference type="GO" id="GO:0002161">
    <property type="term" value="F:aminoacyl-tRNA deacylase activity"/>
    <property type="evidence" value="ECO:0007669"/>
    <property type="project" value="InterPro"/>
</dbReference>